<dbReference type="InterPro" id="IPR027373">
    <property type="entry name" value="RHH_dom"/>
</dbReference>
<sequence>MTISGHRTSISLESGFWAQFRRIAETEEISLNELIRQLDEARTGSLSGAMRVYVLEQLEKEISGD</sequence>
<protein>
    <submittedName>
        <fullName evidence="2">Ribbon-helix-helix domain-containing protein</fullName>
    </submittedName>
</protein>
<evidence type="ECO:0000259" key="1">
    <source>
        <dbReference type="Pfam" id="PF13467"/>
    </source>
</evidence>
<dbReference type="AlphaFoldDB" id="A0AA52EIB4"/>
<dbReference type="Proteomes" id="UP001268683">
    <property type="component" value="Chromosome"/>
</dbReference>
<gene>
    <name evidence="2" type="ORF">QGN29_00470</name>
</gene>
<organism evidence="2 3">
    <name type="scientific">Temperatibacter marinus</name>
    <dbReference type="NCBI Taxonomy" id="1456591"/>
    <lineage>
        <taxon>Bacteria</taxon>
        <taxon>Pseudomonadati</taxon>
        <taxon>Pseudomonadota</taxon>
        <taxon>Alphaproteobacteria</taxon>
        <taxon>Kordiimonadales</taxon>
        <taxon>Temperatibacteraceae</taxon>
        <taxon>Temperatibacter</taxon>
    </lineage>
</organism>
<keyword evidence="3" id="KW-1185">Reference proteome</keyword>
<accession>A0AA52EIB4</accession>
<dbReference type="Gene3D" id="1.10.3990.20">
    <property type="entry name" value="protein bp1543"/>
    <property type="match status" value="1"/>
</dbReference>
<dbReference type="KEGG" id="tmk:QGN29_00470"/>
<dbReference type="EMBL" id="CP123872">
    <property type="protein sequence ID" value="WND02834.1"/>
    <property type="molecule type" value="Genomic_DNA"/>
</dbReference>
<proteinExistence type="predicted"/>
<name>A0AA52EIB4_9PROT</name>
<reference evidence="2" key="1">
    <citation type="submission" date="2023-04" db="EMBL/GenBank/DDBJ databases">
        <title>Complete genome sequence of Temperatibacter marinus.</title>
        <authorList>
            <person name="Rong J.-C."/>
            <person name="Yi M.-L."/>
            <person name="Zhao Q."/>
        </authorList>
    </citation>
    <scope>NUCLEOTIDE SEQUENCE</scope>
    <source>
        <strain evidence="2">NBRC 110045</strain>
    </source>
</reference>
<feature type="domain" description="Ribbon-helix-helix" evidence="1">
    <location>
        <begin position="2"/>
        <end position="57"/>
    </location>
</feature>
<dbReference type="Pfam" id="PF13467">
    <property type="entry name" value="RHH_4"/>
    <property type="match status" value="1"/>
</dbReference>
<dbReference type="InterPro" id="IPR038268">
    <property type="entry name" value="RHH_sf"/>
</dbReference>
<evidence type="ECO:0000313" key="2">
    <source>
        <dbReference type="EMBL" id="WND02834.1"/>
    </source>
</evidence>
<dbReference type="RefSeq" id="WP_310798673.1">
    <property type="nucleotide sequence ID" value="NZ_CP123872.1"/>
</dbReference>
<evidence type="ECO:0000313" key="3">
    <source>
        <dbReference type="Proteomes" id="UP001268683"/>
    </source>
</evidence>